<keyword evidence="1" id="KW-1133">Transmembrane helix</keyword>
<protein>
    <submittedName>
        <fullName evidence="2">Bacterial membrane protein YfhO</fullName>
    </submittedName>
</protein>
<sequence>MNRPSWPLSLLAQRSAPLLALVLIAVVMLGANPLVGETIAPFDFLVQFPGWKNTGIESPVKHRKHSDVLDAKLPSWRYAREKLRQGELPLWNPHVLGGNPLLLLVTRSILTPAFAAYALFSNEAVGLYTSALVNLLIVSIGSYLLFASLTGNRLAALLGAVAFSYSGFNTSWFLWHHVNTSIWIPWVLFFAVRIAQTGDAKHVPWLAIASTLMILGGFPTVAVYGYIALLLLFLSWSLFSRNTYRVVILRGALGVAGILLSLMMAMLFLYCLDESLGRLDLSYRRGGSAFRKAQDLLLYVQPFREGPLTLGRTGYVGLIPLILFLPALWLTLRRRLEWRYAWGVSLVLLIAPLAFAWIPMDYIRQIPLIGTSMINRLILIIGLGLSLLSVLVLSTAYQRIGKKAPGWATMVLLLLLAVQVVDQRRVFQSLVGHVKADTVYPATATIDYVRGRIEPLQNVIADRGYIVSGVVSAYGLSEWYAHGFHTPAEKRLLEGAITRPFITPTASAFLCSQVNFANPLFLAYLGVRYVLCSDETIHGGKVEQKHVFDTIDLSQGESSGLSLTGERVVQLVELQQHVSFDELELRLESVNVDNRLGVRLKLWMGTELLTETAPCSLQLDSVEAYFRCRFPSQILLDKGSYELEVLVEGESASASLSAVVYPSNSPLLQLQVGNRLSERVLGLRGYRRTNAYIYRKVLSGDNDSYIVRELEPGVVLVENRLVNGSAYFISSLSGISDAQYDQLRLKSYSDTSMQFEYIGDESGWVVIPVRMYPGWSCLVNGKKVEPALFNGVMPAVPVRGNSRVGFIYSPTHYAVPAAVSILGVLLGLLLSFKAQSINRWLTDHYKTN</sequence>
<dbReference type="Proteomes" id="UP000094769">
    <property type="component" value="Unassembled WGS sequence"/>
</dbReference>
<dbReference type="PANTHER" id="PTHR38454:SF1">
    <property type="entry name" value="INTEGRAL MEMBRANE PROTEIN"/>
    <property type="match status" value="1"/>
</dbReference>
<feature type="transmembrane region" description="Helical" evidence="1">
    <location>
        <begin position="127"/>
        <end position="148"/>
    </location>
</feature>
<dbReference type="RefSeq" id="WP_069125064.1">
    <property type="nucleotide sequence ID" value="NZ_MARB01000012.1"/>
</dbReference>
<accession>A0A7Z0VLJ0</accession>
<gene>
    <name evidence="2" type="ORF">CODIS_24310</name>
</gene>
<feature type="transmembrane region" description="Helical" evidence="1">
    <location>
        <begin position="404"/>
        <end position="421"/>
    </location>
</feature>
<feature type="transmembrane region" description="Helical" evidence="1">
    <location>
        <begin position="313"/>
        <end position="332"/>
    </location>
</feature>
<organism evidence="2 3">
    <name type="scientific">Candidatus Thiodiazotropha endolucinida</name>
    <dbReference type="NCBI Taxonomy" id="1655433"/>
    <lineage>
        <taxon>Bacteria</taxon>
        <taxon>Pseudomonadati</taxon>
        <taxon>Pseudomonadota</taxon>
        <taxon>Gammaproteobacteria</taxon>
        <taxon>Chromatiales</taxon>
        <taxon>Sedimenticolaceae</taxon>
        <taxon>Candidatus Thiodiazotropha</taxon>
    </lineage>
</organism>
<feature type="transmembrane region" description="Helical" evidence="1">
    <location>
        <begin position="339"/>
        <end position="358"/>
    </location>
</feature>
<keyword evidence="1" id="KW-0812">Transmembrane</keyword>
<keyword evidence="3" id="KW-1185">Reference proteome</keyword>
<keyword evidence="1" id="KW-0472">Membrane</keyword>
<feature type="transmembrane region" description="Helical" evidence="1">
    <location>
        <begin position="246"/>
        <end position="270"/>
    </location>
</feature>
<feature type="transmembrane region" description="Helical" evidence="1">
    <location>
        <begin position="378"/>
        <end position="397"/>
    </location>
</feature>
<evidence type="ECO:0000256" key="1">
    <source>
        <dbReference type="SAM" id="Phobius"/>
    </source>
</evidence>
<proteinExistence type="predicted"/>
<evidence type="ECO:0000313" key="3">
    <source>
        <dbReference type="Proteomes" id="UP000094769"/>
    </source>
</evidence>
<dbReference type="AlphaFoldDB" id="A0A7Z0VLJ0"/>
<evidence type="ECO:0000313" key="2">
    <source>
        <dbReference type="EMBL" id="ODJ87456.1"/>
    </source>
</evidence>
<dbReference type="PANTHER" id="PTHR38454">
    <property type="entry name" value="INTEGRAL MEMBRANE PROTEIN-RELATED"/>
    <property type="match status" value="1"/>
</dbReference>
<reference evidence="2 3" key="1">
    <citation type="submission" date="2016-06" db="EMBL/GenBank/DDBJ databases">
        <title>Genome sequence of endosymbiont of Candidatus Endolucinida thiodiazotropha.</title>
        <authorList>
            <person name="Poehlein A."/>
            <person name="Koenig S."/>
            <person name="Heiden S.E."/>
            <person name="Thuermer A."/>
            <person name="Voget S."/>
            <person name="Daniel R."/>
            <person name="Markert S."/>
            <person name="Gros O."/>
            <person name="Schweder T."/>
        </authorList>
    </citation>
    <scope>NUCLEOTIDE SEQUENCE [LARGE SCALE GENOMIC DNA]</scope>
    <source>
        <strain evidence="2 3">COS</strain>
    </source>
</reference>
<name>A0A7Z0VLJ0_9GAMM</name>
<feature type="transmembrane region" description="Helical" evidence="1">
    <location>
        <begin position="204"/>
        <end position="234"/>
    </location>
</feature>
<feature type="transmembrane region" description="Helical" evidence="1">
    <location>
        <begin position="813"/>
        <end position="832"/>
    </location>
</feature>
<feature type="transmembrane region" description="Helical" evidence="1">
    <location>
        <begin position="154"/>
        <end position="175"/>
    </location>
</feature>
<dbReference type="InterPro" id="IPR018580">
    <property type="entry name" value="Uncharacterised_YfhO"/>
</dbReference>
<comment type="caution">
    <text evidence="2">The sequence shown here is derived from an EMBL/GenBank/DDBJ whole genome shotgun (WGS) entry which is preliminary data.</text>
</comment>
<dbReference type="OrthoDB" id="5943571at2"/>
<dbReference type="EMBL" id="MARB01000012">
    <property type="protein sequence ID" value="ODJ87456.1"/>
    <property type="molecule type" value="Genomic_DNA"/>
</dbReference>